<dbReference type="KEGG" id="lch:Lcho_1836"/>
<feature type="domain" description="Thioesterase" evidence="8">
    <location>
        <begin position="63"/>
        <end position="152"/>
    </location>
</feature>
<reference evidence="9 10" key="1">
    <citation type="submission" date="2008-03" db="EMBL/GenBank/DDBJ databases">
        <title>Complete sequence of Leptothrix cholodnii SP-6.</title>
        <authorList>
            <consortium name="US DOE Joint Genome Institute"/>
            <person name="Copeland A."/>
            <person name="Lucas S."/>
            <person name="Lapidus A."/>
            <person name="Glavina del Rio T."/>
            <person name="Dalin E."/>
            <person name="Tice H."/>
            <person name="Bruce D."/>
            <person name="Goodwin L."/>
            <person name="Pitluck S."/>
            <person name="Chertkov O."/>
            <person name="Brettin T."/>
            <person name="Detter J.C."/>
            <person name="Han C."/>
            <person name="Kuske C.R."/>
            <person name="Schmutz J."/>
            <person name="Larimer F."/>
            <person name="Land M."/>
            <person name="Hauser L."/>
            <person name="Kyrpides N."/>
            <person name="Lykidis A."/>
            <person name="Emerson D."/>
            <person name="Richardson P."/>
        </authorList>
    </citation>
    <scope>NUCLEOTIDE SEQUENCE [LARGE SCALE GENOMIC DNA]</scope>
    <source>
        <strain evidence="10">ATCC 51168 / LMG 8142 / SP-6</strain>
    </source>
</reference>
<dbReference type="GO" id="GO:0047617">
    <property type="term" value="F:fatty acyl-CoA hydrolase activity"/>
    <property type="evidence" value="ECO:0007669"/>
    <property type="project" value="UniProtKB-EC"/>
</dbReference>
<evidence type="ECO:0000256" key="6">
    <source>
        <dbReference type="ARBA" id="ARBA00040062"/>
    </source>
</evidence>
<evidence type="ECO:0000259" key="8">
    <source>
        <dbReference type="Pfam" id="PF03061"/>
    </source>
</evidence>
<comment type="catalytic activity">
    <reaction evidence="3">
        <text>a long-chain fatty acyl-CoA + H2O = a long-chain fatty acid + CoA + H(+)</text>
        <dbReference type="Rhea" id="RHEA:67680"/>
        <dbReference type="ChEBI" id="CHEBI:15377"/>
        <dbReference type="ChEBI" id="CHEBI:15378"/>
        <dbReference type="ChEBI" id="CHEBI:57287"/>
        <dbReference type="ChEBI" id="CHEBI:57560"/>
        <dbReference type="ChEBI" id="CHEBI:83139"/>
    </reaction>
</comment>
<name>B1XZX6_LEPCP</name>
<dbReference type="EC" id="3.1.2.20" evidence="5"/>
<dbReference type="eggNOG" id="COG2050">
    <property type="taxonomic scope" value="Bacteria"/>
</dbReference>
<dbReference type="InterPro" id="IPR003736">
    <property type="entry name" value="PAAI_dom"/>
</dbReference>
<evidence type="ECO:0000256" key="1">
    <source>
        <dbReference type="ARBA" id="ARBA00022801"/>
    </source>
</evidence>
<dbReference type="AlphaFoldDB" id="B1XZX6"/>
<evidence type="ECO:0000313" key="10">
    <source>
        <dbReference type="Proteomes" id="UP000001693"/>
    </source>
</evidence>
<dbReference type="InterPro" id="IPR029069">
    <property type="entry name" value="HotDog_dom_sf"/>
</dbReference>
<evidence type="ECO:0000256" key="5">
    <source>
        <dbReference type="ARBA" id="ARBA00038894"/>
    </source>
</evidence>
<gene>
    <name evidence="9" type="ordered locus">Lcho_1836</name>
</gene>
<sequence>MTHAPLVRRSAEEQTRLEATLTELFERRICFNEVLGLKVEQFKPDDFRMRFSMRPDLVGHYLYGRLHGGVISATLDATGGNAVVLAIAEKHCDESADQVMHRFARIGTIDLRVDYLRPGLGQHFIASAEVIRLGGRVATVQMRLVNDSGTLIATGSAAYIVS</sequence>
<dbReference type="RefSeq" id="WP_012346864.1">
    <property type="nucleotide sequence ID" value="NC_010524.1"/>
</dbReference>
<dbReference type="NCBIfam" id="NF008675">
    <property type="entry name" value="PRK11688.1"/>
    <property type="match status" value="1"/>
</dbReference>
<dbReference type="SUPFAM" id="SSF54637">
    <property type="entry name" value="Thioesterase/thiol ester dehydrase-isomerase"/>
    <property type="match status" value="1"/>
</dbReference>
<dbReference type="InterPro" id="IPR006683">
    <property type="entry name" value="Thioestr_dom"/>
</dbReference>
<comment type="catalytic activity">
    <reaction evidence="7">
        <text>a medium-chain fatty acyl-CoA + H2O = a medium-chain fatty acid + CoA + H(+)</text>
        <dbReference type="Rhea" id="RHEA:68184"/>
        <dbReference type="ChEBI" id="CHEBI:15377"/>
        <dbReference type="ChEBI" id="CHEBI:15378"/>
        <dbReference type="ChEBI" id="CHEBI:57287"/>
        <dbReference type="ChEBI" id="CHEBI:59558"/>
        <dbReference type="ChEBI" id="CHEBI:90546"/>
    </reaction>
</comment>
<dbReference type="CDD" id="cd03443">
    <property type="entry name" value="PaaI_thioesterase"/>
    <property type="match status" value="1"/>
</dbReference>
<dbReference type="Proteomes" id="UP000001693">
    <property type="component" value="Chromosome"/>
</dbReference>
<keyword evidence="10" id="KW-1185">Reference proteome</keyword>
<evidence type="ECO:0000256" key="7">
    <source>
        <dbReference type="ARBA" id="ARBA00048062"/>
    </source>
</evidence>
<evidence type="ECO:0000256" key="4">
    <source>
        <dbReference type="ARBA" id="ARBA00038381"/>
    </source>
</evidence>
<dbReference type="NCBIfam" id="TIGR00369">
    <property type="entry name" value="unchar_dom_1"/>
    <property type="match status" value="1"/>
</dbReference>
<evidence type="ECO:0000313" key="9">
    <source>
        <dbReference type="EMBL" id="ACB34103.1"/>
    </source>
</evidence>
<comment type="similarity">
    <text evidence="4">Belongs to the YigI thioesterase family.</text>
</comment>
<evidence type="ECO:0000256" key="2">
    <source>
        <dbReference type="ARBA" id="ARBA00035880"/>
    </source>
</evidence>
<dbReference type="OrthoDB" id="9813158at2"/>
<dbReference type="PANTHER" id="PTHR43240:SF20">
    <property type="entry name" value="MEDIUM_LONG-CHAIN ACYL-COA THIOESTERASE YIGI"/>
    <property type="match status" value="1"/>
</dbReference>
<proteinExistence type="inferred from homology"/>
<protein>
    <recommendedName>
        <fullName evidence="6">Medium/long-chain acyl-CoA thioesterase YigI</fullName>
        <ecNumber evidence="5">3.1.2.20</ecNumber>
    </recommendedName>
</protein>
<dbReference type="STRING" id="395495.Lcho_1836"/>
<accession>B1XZX6</accession>
<dbReference type="Pfam" id="PF03061">
    <property type="entry name" value="4HBT"/>
    <property type="match status" value="1"/>
</dbReference>
<comment type="catalytic activity">
    <reaction evidence="2">
        <text>a fatty acyl-CoA + H2O = a fatty acid + CoA + H(+)</text>
        <dbReference type="Rhea" id="RHEA:16781"/>
        <dbReference type="ChEBI" id="CHEBI:15377"/>
        <dbReference type="ChEBI" id="CHEBI:15378"/>
        <dbReference type="ChEBI" id="CHEBI:28868"/>
        <dbReference type="ChEBI" id="CHEBI:57287"/>
        <dbReference type="ChEBI" id="CHEBI:77636"/>
        <dbReference type="EC" id="3.1.2.20"/>
    </reaction>
</comment>
<evidence type="ECO:0000256" key="3">
    <source>
        <dbReference type="ARBA" id="ARBA00036002"/>
    </source>
</evidence>
<keyword evidence="1" id="KW-0378">Hydrolase</keyword>
<dbReference type="Gene3D" id="3.10.129.10">
    <property type="entry name" value="Hotdog Thioesterase"/>
    <property type="match status" value="1"/>
</dbReference>
<dbReference type="EMBL" id="CP001013">
    <property type="protein sequence ID" value="ACB34103.1"/>
    <property type="molecule type" value="Genomic_DNA"/>
</dbReference>
<organism evidence="9 10">
    <name type="scientific">Leptothrix cholodnii (strain ATCC 51168 / LMG 8142 / SP-6)</name>
    <name type="common">Leptothrix discophora (strain SP-6)</name>
    <dbReference type="NCBI Taxonomy" id="395495"/>
    <lineage>
        <taxon>Bacteria</taxon>
        <taxon>Pseudomonadati</taxon>
        <taxon>Pseudomonadota</taxon>
        <taxon>Betaproteobacteria</taxon>
        <taxon>Burkholderiales</taxon>
        <taxon>Sphaerotilaceae</taxon>
        <taxon>Leptothrix</taxon>
    </lineage>
</organism>
<dbReference type="HOGENOM" id="CLU_089876_7_2_4"/>
<dbReference type="PANTHER" id="PTHR43240">
    <property type="entry name" value="1,4-DIHYDROXY-2-NAPHTHOYL-COA THIOESTERASE 1"/>
    <property type="match status" value="1"/>
</dbReference>